<dbReference type="Pfam" id="PF01344">
    <property type="entry name" value="Kelch_1"/>
    <property type="match status" value="2"/>
</dbReference>
<evidence type="ECO:0000256" key="2">
    <source>
        <dbReference type="ARBA" id="ARBA00022737"/>
    </source>
</evidence>
<dbReference type="OrthoDB" id="45365at2759"/>
<dbReference type="PANTHER" id="PTHR45632">
    <property type="entry name" value="LD33804P"/>
    <property type="match status" value="1"/>
</dbReference>
<keyword evidence="5" id="KW-1185">Reference proteome</keyword>
<dbReference type="SMART" id="SM00612">
    <property type="entry name" value="Kelch"/>
    <property type="match status" value="4"/>
</dbReference>
<sequence length="1188" mass="130871">MNMSAGVATRKWYFGPKLNVKRASAAAVLCRGSIFALGGFSRGDKWLDSVEMLGAEEDALWEMYDAQLIRGRAFHSAVSLNDQLFVIGGAYEPEMMQGSVEMLNFEGSQWIEAHPMQQARRNLACVSFPFRGCIYATGGVAADGRNLSTVERYDPREGAWISVSDMARPRAHHSAVIVHDLLYAMGGFKSDGAIEVYDPRMNLWFDGPNLPFDRTGFAAVNVRSGIITTGGLCEQVLSSTAYLPLIPASLCSVKATCRAVASEISSAGFELQSASLEFQCGDRLVHTAVSNTDARKSLHQLIRDCRPVGFPAASDSQSPIPVSISKIDIDKGTMVKPSRMRVLVVGNGRVGKTSLIGNLSSGGVAFRHDQPSTEVADVSTFEISIKKHEWRPLKYGATSVLSHVIRQKLTEPFGSAETETDAALAVGPATASSSAGSGTSNSKARSRKRPRISHGKRPVAKRRPSDVNNAAASINDVPPSAHSGTSTDRPSVRRRVDSVTCSEAVAVTAETLSELDRDSLSLSVLDFAGQDVFRVFDPFFFGKQCLYFCVFSFAKLHAADLNNSLEFEVDKSILSWLRLIDSVGSTIGSSRDGESRVILIGTHCASFSSPSREDFFCRVNILLTKSCDEGRQPFRSFRVQTFDEWRFVRIENDPACRQTLMEEGSQFASQTVLCEAILDFHRALPKVLLQNLIVESVFRNHNLVVADVADSFSTLADLKSVCCSVDDLKTCLKDLVSLGSFFALSADASMFVVKPEVFIKACAQMIPNKIPDAGRGRLPLPLPLPLRMEQMLHFDCDLWERRGILFRDTADRVISDYLTPVIEDACERDLCVKRIFSMLEQLGVVIPIVSNESKHQYFYPQWHQSSASHQSGETSVKSVGELWNVQLLHTMPGAKRCSFAVRFVASDFPAGYDYDGVITDNHFWRFIHFLGNEVSFQPRISSEDPPVTTSDVIVERPRPDAKEKCRIRQIHGSNSPSSCFVFDCAIVGTSVEVDGPSWSGTNMYNLVARFVEKDPMSARLKPILGFMFDNAVFVPNTRLDDVIQRLSSVRSDLKSQIDEYQGLQGNWRTYHDTCAPKTKDKTGARDISNALDDAARLIGDVYTPFRNRFAMKLGTLIPNQDGKVLATAVVELACEKSSRTSLLAVCKHDGKSCAEVWRELLESPHLHTLRLGAFAAAVHEAASDLDFP</sequence>
<evidence type="ECO:0000256" key="3">
    <source>
        <dbReference type="SAM" id="MobiDB-lite"/>
    </source>
</evidence>
<organism evidence="4 5">
    <name type="scientific">Andalucia godoyi</name>
    <name type="common">Flagellate</name>
    <dbReference type="NCBI Taxonomy" id="505711"/>
    <lineage>
        <taxon>Eukaryota</taxon>
        <taxon>Discoba</taxon>
        <taxon>Jakobida</taxon>
        <taxon>Andalucina</taxon>
        <taxon>Andaluciidae</taxon>
        <taxon>Andalucia</taxon>
    </lineage>
</organism>
<gene>
    <name evidence="4" type="ORF">ANDGO_08376</name>
</gene>
<dbReference type="SUPFAM" id="SSF117281">
    <property type="entry name" value="Kelch motif"/>
    <property type="match status" value="1"/>
</dbReference>
<feature type="compositionally biased region" description="Basic residues" evidence="3">
    <location>
        <begin position="444"/>
        <end position="462"/>
    </location>
</feature>
<dbReference type="EMBL" id="VRVR01000031">
    <property type="protein sequence ID" value="KAF0852540.1"/>
    <property type="molecule type" value="Genomic_DNA"/>
</dbReference>
<dbReference type="InterPro" id="IPR006652">
    <property type="entry name" value="Kelch_1"/>
</dbReference>
<keyword evidence="1" id="KW-0880">Kelch repeat</keyword>
<feature type="compositionally biased region" description="Low complexity" evidence="3">
    <location>
        <begin position="429"/>
        <end position="440"/>
    </location>
</feature>
<dbReference type="AlphaFoldDB" id="A0A8K0F2P6"/>
<dbReference type="Gene3D" id="2.120.10.80">
    <property type="entry name" value="Kelch-type beta propeller"/>
    <property type="match status" value="1"/>
</dbReference>
<dbReference type="Proteomes" id="UP000799049">
    <property type="component" value="Unassembled WGS sequence"/>
</dbReference>
<reference evidence="4" key="1">
    <citation type="submission" date="2019-09" db="EMBL/GenBank/DDBJ databases">
        <title>The Mitochondrial Proteome of the Jakobid, Andalucia godoyi, a Protist With the Most Gene-Rich and Bacteria-Like Mitochondrial Genome.</title>
        <authorList>
            <person name="Gray M.W."/>
            <person name="Burger G."/>
            <person name="Derelle R."/>
            <person name="Klimes V."/>
            <person name="Leger M."/>
            <person name="Sarrasin M."/>
            <person name="Vlcek C."/>
            <person name="Roger A.J."/>
            <person name="Elias M."/>
            <person name="Lang B.F."/>
        </authorList>
    </citation>
    <scope>NUCLEOTIDE SEQUENCE</scope>
    <source>
        <strain evidence="4">And28</strain>
    </source>
</reference>
<keyword evidence="2" id="KW-0677">Repeat</keyword>
<dbReference type="InterPro" id="IPR027417">
    <property type="entry name" value="P-loop_NTPase"/>
</dbReference>
<evidence type="ECO:0000313" key="4">
    <source>
        <dbReference type="EMBL" id="KAF0852540.1"/>
    </source>
</evidence>
<comment type="caution">
    <text evidence="4">The sequence shown here is derived from an EMBL/GenBank/DDBJ whole genome shotgun (WGS) entry which is preliminary data.</text>
</comment>
<dbReference type="InterPro" id="IPR015915">
    <property type="entry name" value="Kelch-typ_b-propeller"/>
</dbReference>
<dbReference type="PANTHER" id="PTHR45632:SF3">
    <property type="entry name" value="KELCH-LIKE PROTEIN 32"/>
    <property type="match status" value="1"/>
</dbReference>
<evidence type="ECO:0000313" key="5">
    <source>
        <dbReference type="Proteomes" id="UP000799049"/>
    </source>
</evidence>
<dbReference type="Gene3D" id="3.30.70.1390">
    <property type="entry name" value="ROC domain from the Parkinson's disease-associated leucine-rich repeat kinase 2"/>
    <property type="match status" value="1"/>
</dbReference>
<evidence type="ECO:0000256" key="1">
    <source>
        <dbReference type="ARBA" id="ARBA00022441"/>
    </source>
</evidence>
<dbReference type="SUPFAM" id="SSF52540">
    <property type="entry name" value="P-loop containing nucleoside triphosphate hydrolases"/>
    <property type="match status" value="1"/>
</dbReference>
<feature type="region of interest" description="Disordered" evidence="3">
    <location>
        <begin position="425"/>
        <end position="495"/>
    </location>
</feature>
<name>A0A8K0F2P6_ANDGO</name>
<accession>A0A8K0F2P6</accession>
<protein>
    <submittedName>
        <fullName evidence="4">Mitochondrial Kelch and P-loop NTPase domain-containing protein</fullName>
    </submittedName>
</protein>
<proteinExistence type="predicted"/>
<feature type="non-terminal residue" evidence="4">
    <location>
        <position position="1188"/>
    </location>
</feature>
<dbReference type="Gene3D" id="3.40.50.300">
    <property type="entry name" value="P-loop containing nucleotide triphosphate hydrolases"/>
    <property type="match status" value="1"/>
</dbReference>